<evidence type="ECO:0000259" key="5">
    <source>
        <dbReference type="Pfam" id="PF00248"/>
    </source>
</evidence>
<organism evidence="6 7">
    <name type="scientific">Acaromyces ingoldii</name>
    <dbReference type="NCBI Taxonomy" id="215250"/>
    <lineage>
        <taxon>Eukaryota</taxon>
        <taxon>Fungi</taxon>
        <taxon>Dikarya</taxon>
        <taxon>Basidiomycota</taxon>
        <taxon>Ustilaginomycotina</taxon>
        <taxon>Exobasidiomycetes</taxon>
        <taxon>Exobasidiales</taxon>
        <taxon>Cryptobasidiaceae</taxon>
        <taxon>Acaromyces</taxon>
    </lineage>
</organism>
<dbReference type="PRINTS" id="PR00069">
    <property type="entry name" value="ALDKETRDTASE"/>
</dbReference>
<dbReference type="Gene3D" id="3.20.20.100">
    <property type="entry name" value="NADP-dependent oxidoreductase domain"/>
    <property type="match status" value="1"/>
</dbReference>
<dbReference type="PROSITE" id="PS00063">
    <property type="entry name" value="ALDOKETO_REDUCTASE_3"/>
    <property type="match status" value="1"/>
</dbReference>
<name>A0A316YTM1_9BASI</name>
<dbReference type="EMBL" id="KZ819635">
    <property type="protein sequence ID" value="PWN92571.1"/>
    <property type="molecule type" value="Genomic_DNA"/>
</dbReference>
<dbReference type="Proteomes" id="UP000245768">
    <property type="component" value="Unassembled WGS sequence"/>
</dbReference>
<keyword evidence="7" id="KW-1185">Reference proteome</keyword>
<dbReference type="PANTHER" id="PTHR11732">
    <property type="entry name" value="ALDO/KETO REDUCTASE"/>
    <property type="match status" value="1"/>
</dbReference>
<reference evidence="6 7" key="1">
    <citation type="journal article" date="2018" name="Mol. Biol. Evol.">
        <title>Broad Genomic Sampling Reveals a Smut Pathogenic Ancestry of the Fungal Clade Ustilaginomycotina.</title>
        <authorList>
            <person name="Kijpornyongpan T."/>
            <person name="Mondo S.J."/>
            <person name="Barry K."/>
            <person name="Sandor L."/>
            <person name="Lee J."/>
            <person name="Lipzen A."/>
            <person name="Pangilinan J."/>
            <person name="LaButti K."/>
            <person name="Hainaut M."/>
            <person name="Henrissat B."/>
            <person name="Grigoriev I.V."/>
            <person name="Spatafora J.W."/>
            <person name="Aime M.C."/>
        </authorList>
    </citation>
    <scope>NUCLEOTIDE SEQUENCE [LARGE SCALE GENOMIC DNA]</scope>
    <source>
        <strain evidence="6 7">MCA 4198</strain>
    </source>
</reference>
<dbReference type="InterPro" id="IPR023210">
    <property type="entry name" value="NADP_OxRdtase_dom"/>
</dbReference>
<dbReference type="FunFam" id="3.20.20.100:FF:000002">
    <property type="entry name" value="2,5-diketo-D-gluconic acid reductase A"/>
    <property type="match status" value="1"/>
</dbReference>
<dbReference type="GeneID" id="37046333"/>
<feature type="site" description="Lowers pKa of active site Tyr" evidence="4">
    <location>
        <position position="85"/>
    </location>
</feature>
<evidence type="ECO:0000256" key="1">
    <source>
        <dbReference type="ARBA" id="ARBA00023002"/>
    </source>
</evidence>
<dbReference type="SUPFAM" id="SSF51430">
    <property type="entry name" value="NAD(P)-linked oxidoreductase"/>
    <property type="match status" value="1"/>
</dbReference>
<dbReference type="AlphaFoldDB" id="A0A316YTM1"/>
<keyword evidence="1" id="KW-0560">Oxidoreductase</keyword>
<dbReference type="RefSeq" id="XP_025379769.1">
    <property type="nucleotide sequence ID" value="XM_025524417.1"/>
</dbReference>
<feature type="binding site" evidence="3">
    <location>
        <position position="116"/>
    </location>
    <ligand>
        <name>substrate</name>
    </ligand>
</feature>
<feature type="domain" description="NADP-dependent oxidoreductase" evidence="5">
    <location>
        <begin position="41"/>
        <end position="281"/>
    </location>
</feature>
<protein>
    <submittedName>
        <fullName evidence="6">Aado/keto reductase</fullName>
    </submittedName>
</protein>
<dbReference type="GO" id="GO:0016616">
    <property type="term" value="F:oxidoreductase activity, acting on the CH-OH group of donors, NAD or NADP as acceptor"/>
    <property type="evidence" value="ECO:0007669"/>
    <property type="project" value="UniProtKB-ARBA"/>
</dbReference>
<dbReference type="PROSITE" id="PS00798">
    <property type="entry name" value="ALDOKETO_REDUCTASE_1"/>
    <property type="match status" value="1"/>
</dbReference>
<dbReference type="PROSITE" id="PS00062">
    <property type="entry name" value="ALDOKETO_REDUCTASE_2"/>
    <property type="match status" value="1"/>
</dbReference>
<dbReference type="STRING" id="215250.A0A316YTM1"/>
<proteinExistence type="predicted"/>
<evidence type="ECO:0000256" key="3">
    <source>
        <dbReference type="PIRSR" id="PIRSR000097-2"/>
    </source>
</evidence>
<sequence>MAAKLCTTTFKLTHGGKDIPAVGMGCWRGNFGDGLDGEFPRALKYCIENGYRHIDTASFYQNEVTIGQVLKTVNVDREDLFITTKMWNTQHNDPAKALQESLENLKLDYVDLYLMHWPQGESADGTMYGEKGGAGPTFSEVWAELEKLLAQGKAKAIGVSNFSIGNLEELFKTAKVAPAVNQVETHPFNPDFELADYCASKGIHLTAYSPMGHGTDNPLRDEPVLVSIAEEIGSTPTQVALAWNVAHGRSIVPRSSNPSRIVANITLPTLQPKHMAAIDGITLNDPKRRTRLCWPMCDQEKGTVFGWSLDKLLWDVGFNTLKEDVVSLRRLPA</sequence>
<dbReference type="InterPro" id="IPR036812">
    <property type="entry name" value="NAD(P)_OxRdtase_dom_sf"/>
</dbReference>
<dbReference type="InParanoid" id="A0A316YTM1"/>
<dbReference type="InterPro" id="IPR020471">
    <property type="entry name" value="AKR"/>
</dbReference>
<feature type="active site" description="Proton donor" evidence="2">
    <location>
        <position position="60"/>
    </location>
</feature>
<dbReference type="PIRSF" id="PIRSF000097">
    <property type="entry name" value="AKR"/>
    <property type="match status" value="1"/>
</dbReference>
<dbReference type="Pfam" id="PF00248">
    <property type="entry name" value="Aldo_ket_red"/>
    <property type="match status" value="1"/>
</dbReference>
<evidence type="ECO:0000313" key="6">
    <source>
        <dbReference type="EMBL" id="PWN92571.1"/>
    </source>
</evidence>
<evidence type="ECO:0000256" key="2">
    <source>
        <dbReference type="PIRSR" id="PIRSR000097-1"/>
    </source>
</evidence>
<evidence type="ECO:0000313" key="7">
    <source>
        <dbReference type="Proteomes" id="UP000245768"/>
    </source>
</evidence>
<dbReference type="OrthoDB" id="416253at2759"/>
<gene>
    <name evidence="6" type="ORF">FA10DRAFT_293339</name>
</gene>
<dbReference type="InterPro" id="IPR018170">
    <property type="entry name" value="Aldo/ket_reductase_CS"/>
</dbReference>
<evidence type="ECO:0000256" key="4">
    <source>
        <dbReference type="PIRSR" id="PIRSR000097-3"/>
    </source>
</evidence>
<accession>A0A316YTM1</accession>
<dbReference type="CDD" id="cd19071">
    <property type="entry name" value="AKR_AKR1-5-like"/>
    <property type="match status" value="1"/>
</dbReference>